<comment type="similarity">
    <text evidence="5">Belongs to the SAT4 family.</text>
</comment>
<keyword evidence="4 7" id="KW-0472">Membrane</keyword>
<dbReference type="Proteomes" id="UP001150941">
    <property type="component" value="Unassembled WGS sequence"/>
</dbReference>
<protein>
    <recommendedName>
        <fullName evidence="8">Rhodopsin domain-containing protein</fullName>
    </recommendedName>
</protein>
<proteinExistence type="inferred from homology"/>
<dbReference type="AlphaFoldDB" id="A0A9W9P7G5"/>
<feature type="compositionally biased region" description="Polar residues" evidence="6">
    <location>
        <begin position="304"/>
        <end position="316"/>
    </location>
</feature>
<keyword evidence="2 7" id="KW-0812">Transmembrane</keyword>
<gene>
    <name evidence="9" type="ORF">N7468_003595</name>
</gene>
<evidence type="ECO:0000256" key="6">
    <source>
        <dbReference type="SAM" id="MobiDB-lite"/>
    </source>
</evidence>
<evidence type="ECO:0000313" key="9">
    <source>
        <dbReference type="EMBL" id="KAJ5238976.1"/>
    </source>
</evidence>
<dbReference type="InterPro" id="IPR052337">
    <property type="entry name" value="SAT4-like"/>
</dbReference>
<dbReference type="PANTHER" id="PTHR33048:SF140">
    <property type="entry name" value="ATPASE, PUTATIVE (EUROFUNG)-RELATED"/>
    <property type="match status" value="1"/>
</dbReference>
<evidence type="ECO:0000256" key="5">
    <source>
        <dbReference type="ARBA" id="ARBA00038359"/>
    </source>
</evidence>
<accession>A0A9W9P7G5</accession>
<feature type="transmembrane region" description="Helical" evidence="7">
    <location>
        <begin position="12"/>
        <end position="38"/>
    </location>
</feature>
<feature type="transmembrane region" description="Helical" evidence="7">
    <location>
        <begin position="100"/>
        <end position="120"/>
    </location>
</feature>
<evidence type="ECO:0000259" key="8">
    <source>
        <dbReference type="Pfam" id="PF20684"/>
    </source>
</evidence>
<feature type="transmembrane region" description="Helical" evidence="7">
    <location>
        <begin position="257"/>
        <end position="277"/>
    </location>
</feature>
<feature type="transmembrane region" description="Helical" evidence="7">
    <location>
        <begin position="180"/>
        <end position="204"/>
    </location>
</feature>
<comment type="caution">
    <text evidence="9">The sequence shown here is derived from an EMBL/GenBank/DDBJ whole genome shotgun (WGS) entry which is preliminary data.</text>
</comment>
<keyword evidence="3 7" id="KW-1133">Transmembrane helix</keyword>
<comment type="subcellular location">
    <subcellularLocation>
        <location evidence="1">Membrane</location>
        <topology evidence="1">Multi-pass membrane protein</topology>
    </subcellularLocation>
</comment>
<dbReference type="GeneID" id="83200195"/>
<feature type="domain" description="Rhodopsin" evidence="8">
    <location>
        <begin position="32"/>
        <end position="282"/>
    </location>
</feature>
<evidence type="ECO:0000256" key="7">
    <source>
        <dbReference type="SAM" id="Phobius"/>
    </source>
</evidence>
<reference evidence="9" key="1">
    <citation type="submission" date="2022-11" db="EMBL/GenBank/DDBJ databases">
        <authorList>
            <person name="Petersen C."/>
        </authorList>
    </citation>
    <scope>NUCLEOTIDE SEQUENCE</scope>
    <source>
        <strain evidence="9">IBT 19713</strain>
    </source>
</reference>
<feature type="transmembrane region" description="Helical" evidence="7">
    <location>
        <begin position="127"/>
        <end position="149"/>
    </location>
</feature>
<evidence type="ECO:0000313" key="10">
    <source>
        <dbReference type="Proteomes" id="UP001150941"/>
    </source>
</evidence>
<feature type="region of interest" description="Disordered" evidence="6">
    <location>
        <begin position="294"/>
        <end position="316"/>
    </location>
</feature>
<dbReference type="RefSeq" id="XP_058331895.1">
    <property type="nucleotide sequence ID" value="XM_058472892.1"/>
</dbReference>
<dbReference type="InterPro" id="IPR049326">
    <property type="entry name" value="Rhodopsin_dom_fungi"/>
</dbReference>
<dbReference type="OrthoDB" id="5329176at2759"/>
<dbReference type="EMBL" id="JAPQKS010000003">
    <property type="protein sequence ID" value="KAJ5238976.1"/>
    <property type="molecule type" value="Genomic_DNA"/>
</dbReference>
<dbReference type="PANTHER" id="PTHR33048">
    <property type="entry name" value="PTH11-LIKE INTEGRAL MEMBRANE PROTEIN (AFU_ORTHOLOGUE AFUA_5G11245)"/>
    <property type="match status" value="1"/>
</dbReference>
<dbReference type="GO" id="GO:0016020">
    <property type="term" value="C:membrane"/>
    <property type="evidence" value="ECO:0007669"/>
    <property type="project" value="UniProtKB-SubCell"/>
</dbReference>
<keyword evidence="10" id="KW-1185">Reference proteome</keyword>
<dbReference type="Pfam" id="PF20684">
    <property type="entry name" value="Fung_rhodopsin"/>
    <property type="match status" value="1"/>
</dbReference>
<feature type="transmembrane region" description="Helical" evidence="7">
    <location>
        <begin position="50"/>
        <end position="70"/>
    </location>
</feature>
<name>A0A9W9P7G5_9EURO</name>
<reference evidence="9" key="2">
    <citation type="journal article" date="2023" name="IMA Fungus">
        <title>Comparative genomic study of the Penicillium genus elucidates a diverse pangenome and 15 lateral gene transfer events.</title>
        <authorList>
            <person name="Petersen C."/>
            <person name="Sorensen T."/>
            <person name="Nielsen M.R."/>
            <person name="Sondergaard T.E."/>
            <person name="Sorensen J.L."/>
            <person name="Fitzpatrick D.A."/>
            <person name="Frisvad J.C."/>
            <person name="Nielsen K.L."/>
        </authorList>
    </citation>
    <scope>NUCLEOTIDE SEQUENCE</scope>
    <source>
        <strain evidence="9">IBT 19713</strain>
    </source>
</reference>
<feature type="transmembrane region" description="Helical" evidence="7">
    <location>
        <begin position="225"/>
        <end position="245"/>
    </location>
</feature>
<evidence type="ECO:0000256" key="4">
    <source>
        <dbReference type="ARBA" id="ARBA00023136"/>
    </source>
</evidence>
<organism evidence="9 10">
    <name type="scientific">Penicillium chermesinum</name>
    <dbReference type="NCBI Taxonomy" id="63820"/>
    <lineage>
        <taxon>Eukaryota</taxon>
        <taxon>Fungi</taxon>
        <taxon>Dikarya</taxon>
        <taxon>Ascomycota</taxon>
        <taxon>Pezizomycotina</taxon>
        <taxon>Eurotiomycetes</taxon>
        <taxon>Eurotiomycetidae</taxon>
        <taxon>Eurotiales</taxon>
        <taxon>Aspergillaceae</taxon>
        <taxon>Penicillium</taxon>
    </lineage>
</organism>
<evidence type="ECO:0000256" key="3">
    <source>
        <dbReference type="ARBA" id="ARBA00022989"/>
    </source>
</evidence>
<evidence type="ECO:0000256" key="1">
    <source>
        <dbReference type="ARBA" id="ARBA00004141"/>
    </source>
</evidence>
<evidence type="ECO:0000256" key="2">
    <source>
        <dbReference type="ARBA" id="ARBA00022692"/>
    </source>
</evidence>
<sequence>MFKTAMPFEGLAVAVFVVCIFMAGLSIIAVLLRCFVRLGLVRGAFGWDDALMIVGLVLFIGLNSCCAFAATEGVGHHVTEFPNPDIYKETLWKWWLGQQLYLWSSAVVKISIAFALLRLAVKQWHRVILWSIVSTVIVIGLFFWLVLLFDCNPVQYFWNRLDPNYQGSCLSTKILLDVAYTYSSVTILCDFTLGGLPILMVWSLQMTYHTKIAVGTILGLRRHHPLTASSASVAVVIRMPFLHHYEDADFLYSTTQIIIWSVIETGLGIIAGSLITLRPLIRWCTDGRVGQPVSENKKAKLSDPASSLPLTSPESYPLPSSQPDHIWACPNCYYPLAARISPQSISIWPSKTPVHTPPPNQILNPSQSLEELNPLGYDGRDVPFTHNRTSPLSIVSSRLSSVFRGTPYR</sequence>